<feature type="transmembrane region" description="Helical" evidence="1">
    <location>
        <begin position="73"/>
        <end position="93"/>
    </location>
</feature>
<evidence type="ECO:0000313" key="4">
    <source>
        <dbReference type="Proteomes" id="UP000054217"/>
    </source>
</evidence>
<name>A0A0C3PMR7_PISTI</name>
<dbReference type="EMBL" id="KN831954">
    <property type="protein sequence ID" value="KIO09654.1"/>
    <property type="molecule type" value="Genomic_DNA"/>
</dbReference>
<reference evidence="4" key="2">
    <citation type="submission" date="2015-01" db="EMBL/GenBank/DDBJ databases">
        <title>Evolutionary Origins and Diversification of the Mycorrhizal Mutualists.</title>
        <authorList>
            <consortium name="DOE Joint Genome Institute"/>
            <consortium name="Mycorrhizal Genomics Consortium"/>
            <person name="Kohler A."/>
            <person name="Kuo A."/>
            <person name="Nagy L.G."/>
            <person name="Floudas D."/>
            <person name="Copeland A."/>
            <person name="Barry K.W."/>
            <person name="Cichocki N."/>
            <person name="Veneault-Fourrey C."/>
            <person name="LaButti K."/>
            <person name="Lindquist E.A."/>
            <person name="Lipzen A."/>
            <person name="Lundell T."/>
            <person name="Morin E."/>
            <person name="Murat C."/>
            <person name="Riley R."/>
            <person name="Ohm R."/>
            <person name="Sun H."/>
            <person name="Tunlid A."/>
            <person name="Henrissat B."/>
            <person name="Grigoriev I.V."/>
            <person name="Hibbett D.S."/>
            <person name="Martin F."/>
        </authorList>
    </citation>
    <scope>NUCLEOTIDE SEQUENCE [LARGE SCALE GENOMIC DNA]</scope>
    <source>
        <strain evidence="4">Marx 270</strain>
    </source>
</reference>
<keyword evidence="1" id="KW-0812">Transmembrane</keyword>
<evidence type="ECO:0000259" key="2">
    <source>
        <dbReference type="Pfam" id="PF20152"/>
    </source>
</evidence>
<dbReference type="InParanoid" id="A0A0C3PMR7"/>
<feature type="transmembrane region" description="Helical" evidence="1">
    <location>
        <begin position="25"/>
        <end position="52"/>
    </location>
</feature>
<evidence type="ECO:0000256" key="1">
    <source>
        <dbReference type="SAM" id="Phobius"/>
    </source>
</evidence>
<keyword evidence="1" id="KW-0472">Membrane</keyword>
<gene>
    <name evidence="3" type="ORF">M404DRAFT_279562</name>
</gene>
<keyword evidence="1" id="KW-1133">Transmembrane helix</keyword>
<reference evidence="3 4" key="1">
    <citation type="submission" date="2014-04" db="EMBL/GenBank/DDBJ databases">
        <authorList>
            <consortium name="DOE Joint Genome Institute"/>
            <person name="Kuo A."/>
            <person name="Kohler A."/>
            <person name="Costa M.D."/>
            <person name="Nagy L.G."/>
            <person name="Floudas D."/>
            <person name="Copeland A."/>
            <person name="Barry K.W."/>
            <person name="Cichocki N."/>
            <person name="Veneault-Fourrey C."/>
            <person name="LaButti K."/>
            <person name="Lindquist E.A."/>
            <person name="Lipzen A."/>
            <person name="Lundell T."/>
            <person name="Morin E."/>
            <person name="Murat C."/>
            <person name="Sun H."/>
            <person name="Tunlid A."/>
            <person name="Henrissat B."/>
            <person name="Grigoriev I.V."/>
            <person name="Hibbett D.S."/>
            <person name="Martin F."/>
            <person name="Nordberg H.P."/>
            <person name="Cantor M.N."/>
            <person name="Hua S.X."/>
        </authorList>
    </citation>
    <scope>NUCLEOTIDE SEQUENCE [LARGE SCALE GENOMIC DNA]</scope>
    <source>
        <strain evidence="3 4">Marx 270</strain>
    </source>
</reference>
<dbReference type="Proteomes" id="UP000054217">
    <property type="component" value="Unassembled WGS sequence"/>
</dbReference>
<dbReference type="InterPro" id="IPR045339">
    <property type="entry name" value="DUF6534"/>
</dbReference>
<dbReference type="AlphaFoldDB" id="A0A0C3PMR7"/>
<proteinExistence type="predicted"/>
<protein>
    <recommendedName>
        <fullName evidence="2">DUF6534 domain-containing protein</fullName>
    </recommendedName>
</protein>
<sequence>MFTEVLISMYRFVNNNFSTLTQTRFYGVIPALAIATLTDFLITVSLCILLYGNGPGSALPSTKRLVNRLIIYAINRCLLTLAVAIAELAVTAYNQDTWGMGLDFNIGKLYANSLLASLNTRQCLRHQGSSPNSLDLRMSTVHFADPPKLPGDVESSEDRERCFKVPEMAVIDITSNPIPDKTMAL</sequence>
<accession>A0A0C3PMR7</accession>
<evidence type="ECO:0000313" key="3">
    <source>
        <dbReference type="EMBL" id="KIO09654.1"/>
    </source>
</evidence>
<organism evidence="3 4">
    <name type="scientific">Pisolithus tinctorius Marx 270</name>
    <dbReference type="NCBI Taxonomy" id="870435"/>
    <lineage>
        <taxon>Eukaryota</taxon>
        <taxon>Fungi</taxon>
        <taxon>Dikarya</taxon>
        <taxon>Basidiomycota</taxon>
        <taxon>Agaricomycotina</taxon>
        <taxon>Agaricomycetes</taxon>
        <taxon>Agaricomycetidae</taxon>
        <taxon>Boletales</taxon>
        <taxon>Sclerodermatineae</taxon>
        <taxon>Pisolithaceae</taxon>
        <taxon>Pisolithus</taxon>
    </lineage>
</organism>
<dbReference type="HOGENOM" id="CLU_046025_15_0_1"/>
<dbReference type="STRING" id="870435.A0A0C3PMR7"/>
<keyword evidence="4" id="KW-1185">Reference proteome</keyword>
<dbReference type="Pfam" id="PF20152">
    <property type="entry name" value="DUF6534"/>
    <property type="match status" value="1"/>
</dbReference>
<dbReference type="OrthoDB" id="2616961at2759"/>
<feature type="domain" description="DUF6534" evidence="2">
    <location>
        <begin position="36"/>
        <end position="122"/>
    </location>
</feature>